<evidence type="ECO:0000313" key="3">
    <source>
        <dbReference type="Proteomes" id="UP001196413"/>
    </source>
</evidence>
<protein>
    <submittedName>
        <fullName evidence="2">Uncharacterized protein</fullName>
    </submittedName>
</protein>
<dbReference type="EMBL" id="JAHQIW010007486">
    <property type="protein sequence ID" value="KAJ1374765.1"/>
    <property type="molecule type" value="Genomic_DNA"/>
</dbReference>
<feature type="region of interest" description="Disordered" evidence="1">
    <location>
        <begin position="43"/>
        <end position="70"/>
    </location>
</feature>
<dbReference type="Proteomes" id="UP001196413">
    <property type="component" value="Unassembled WGS sequence"/>
</dbReference>
<evidence type="ECO:0000256" key="1">
    <source>
        <dbReference type="SAM" id="MobiDB-lite"/>
    </source>
</evidence>
<sequence length="70" mass="7906">MTVVNKLHQFDTVYKVHRQNPNELDPLSESHLRFLDVGIPEESTDSGNYALSAGGSQSCDDNEDQYHLNE</sequence>
<evidence type="ECO:0000313" key="2">
    <source>
        <dbReference type="EMBL" id="KAJ1374765.1"/>
    </source>
</evidence>
<dbReference type="AlphaFoldDB" id="A0AAD5WM60"/>
<reference evidence="2" key="1">
    <citation type="submission" date="2021-06" db="EMBL/GenBank/DDBJ databases">
        <title>Parelaphostrongylus tenuis whole genome reference sequence.</title>
        <authorList>
            <person name="Garwood T.J."/>
            <person name="Larsen P.A."/>
            <person name="Fountain-Jones N.M."/>
            <person name="Garbe J.R."/>
            <person name="Macchietto M.G."/>
            <person name="Kania S.A."/>
            <person name="Gerhold R.W."/>
            <person name="Richards J.E."/>
            <person name="Wolf T.M."/>
        </authorList>
    </citation>
    <scope>NUCLEOTIDE SEQUENCE</scope>
    <source>
        <strain evidence="2">MNPRO001-30</strain>
        <tissue evidence="2">Meninges</tissue>
    </source>
</reference>
<name>A0AAD5WM60_PARTN</name>
<comment type="caution">
    <text evidence="2">The sequence shown here is derived from an EMBL/GenBank/DDBJ whole genome shotgun (WGS) entry which is preliminary data.</text>
</comment>
<proteinExistence type="predicted"/>
<organism evidence="2 3">
    <name type="scientific">Parelaphostrongylus tenuis</name>
    <name type="common">Meningeal worm</name>
    <dbReference type="NCBI Taxonomy" id="148309"/>
    <lineage>
        <taxon>Eukaryota</taxon>
        <taxon>Metazoa</taxon>
        <taxon>Ecdysozoa</taxon>
        <taxon>Nematoda</taxon>
        <taxon>Chromadorea</taxon>
        <taxon>Rhabditida</taxon>
        <taxon>Rhabditina</taxon>
        <taxon>Rhabditomorpha</taxon>
        <taxon>Strongyloidea</taxon>
        <taxon>Metastrongylidae</taxon>
        <taxon>Parelaphostrongylus</taxon>
    </lineage>
</organism>
<feature type="compositionally biased region" description="Polar residues" evidence="1">
    <location>
        <begin position="45"/>
        <end position="59"/>
    </location>
</feature>
<keyword evidence="3" id="KW-1185">Reference proteome</keyword>
<gene>
    <name evidence="2" type="ORF">KIN20_037527</name>
</gene>
<accession>A0AAD5WM60</accession>